<dbReference type="InterPro" id="IPR016185">
    <property type="entry name" value="PreATP-grasp_dom_sf"/>
</dbReference>
<evidence type="ECO:0000313" key="6">
    <source>
        <dbReference type="EMBL" id="SHI81853.1"/>
    </source>
</evidence>
<dbReference type="InterPro" id="IPR052032">
    <property type="entry name" value="ATP-dep_AA_Ligase"/>
</dbReference>
<keyword evidence="2 4" id="KW-0547">Nucleotide-binding</keyword>
<keyword evidence="3 4" id="KW-0067">ATP-binding</keyword>
<organism evidence="6 7">
    <name type="scientific">Dethiosulfatibacter aminovorans DSM 17477</name>
    <dbReference type="NCBI Taxonomy" id="1121476"/>
    <lineage>
        <taxon>Bacteria</taxon>
        <taxon>Bacillati</taxon>
        <taxon>Bacillota</taxon>
        <taxon>Tissierellia</taxon>
        <taxon>Dethiosulfatibacter</taxon>
    </lineage>
</organism>
<reference evidence="6 7" key="1">
    <citation type="submission" date="2016-11" db="EMBL/GenBank/DDBJ databases">
        <authorList>
            <person name="Jaros S."/>
            <person name="Januszkiewicz K."/>
            <person name="Wedrychowicz H."/>
        </authorList>
    </citation>
    <scope>NUCLEOTIDE SEQUENCE [LARGE SCALE GENOMIC DNA]</scope>
    <source>
        <strain evidence="6 7">DSM 17477</strain>
    </source>
</reference>
<protein>
    <submittedName>
        <fullName evidence="6">Biotin carboxylase</fullName>
    </submittedName>
</protein>
<accession>A0A1M6E8V9</accession>
<dbReference type="Proteomes" id="UP000184052">
    <property type="component" value="Unassembled WGS sequence"/>
</dbReference>
<dbReference type="Gene3D" id="3.30.470.20">
    <property type="entry name" value="ATP-grasp fold, B domain"/>
    <property type="match status" value="1"/>
</dbReference>
<keyword evidence="1" id="KW-0436">Ligase</keyword>
<dbReference type="Gene3D" id="3.30.1490.20">
    <property type="entry name" value="ATP-grasp fold, A domain"/>
    <property type="match status" value="1"/>
</dbReference>
<dbReference type="SUPFAM" id="SSF52440">
    <property type="entry name" value="PreATP-grasp domain"/>
    <property type="match status" value="1"/>
</dbReference>
<dbReference type="EMBL" id="FQZL01000007">
    <property type="protein sequence ID" value="SHI81853.1"/>
    <property type="molecule type" value="Genomic_DNA"/>
</dbReference>
<dbReference type="GO" id="GO:0016874">
    <property type="term" value="F:ligase activity"/>
    <property type="evidence" value="ECO:0007669"/>
    <property type="project" value="UniProtKB-KW"/>
</dbReference>
<dbReference type="STRING" id="1121476.SAMN02745751_01110"/>
<evidence type="ECO:0000256" key="4">
    <source>
        <dbReference type="PROSITE-ProRule" id="PRU00409"/>
    </source>
</evidence>
<evidence type="ECO:0000256" key="3">
    <source>
        <dbReference type="ARBA" id="ARBA00022840"/>
    </source>
</evidence>
<dbReference type="InterPro" id="IPR011761">
    <property type="entry name" value="ATP-grasp"/>
</dbReference>
<dbReference type="Pfam" id="PF13535">
    <property type="entry name" value="ATP-grasp_4"/>
    <property type="match status" value="1"/>
</dbReference>
<dbReference type="InterPro" id="IPR013815">
    <property type="entry name" value="ATP_grasp_subdomain_1"/>
</dbReference>
<dbReference type="RefSeq" id="WP_425430038.1">
    <property type="nucleotide sequence ID" value="NZ_FQZL01000007.1"/>
</dbReference>
<feature type="domain" description="ATP-grasp" evidence="5">
    <location>
        <begin position="104"/>
        <end position="297"/>
    </location>
</feature>
<name>A0A1M6E8V9_9FIRM</name>
<dbReference type="GO" id="GO:0005524">
    <property type="term" value="F:ATP binding"/>
    <property type="evidence" value="ECO:0007669"/>
    <property type="project" value="UniProtKB-UniRule"/>
</dbReference>
<dbReference type="SUPFAM" id="SSF56059">
    <property type="entry name" value="Glutathione synthetase ATP-binding domain-like"/>
    <property type="match status" value="1"/>
</dbReference>
<proteinExistence type="predicted"/>
<evidence type="ECO:0000259" key="5">
    <source>
        <dbReference type="PROSITE" id="PS50975"/>
    </source>
</evidence>
<gene>
    <name evidence="6" type="ORF">SAMN02745751_01110</name>
</gene>
<evidence type="ECO:0000313" key="7">
    <source>
        <dbReference type="Proteomes" id="UP000184052"/>
    </source>
</evidence>
<sequence length="385" mass="44260">MKKVLILGVAPVQMDAILVLKELGFETFACAMAKDGPGADAADHFHIIDILDIEKVMEHIGKYDIDAVYSVGSDLAMPIASKISEKLLLPYFVSSKTATICNNKERMRQALGRSFEGNIPFQVFEDEKIRPDLKMPFIMKPTDSQGQRGIYLVNSIEEYRENFQTVKEHSRSGKVIVEKYVEGPEISVNLYMIDGKLSFMFVSDRETWPQYLGLVNKHVVPSKTMDREKLKVLEKMVLEACHRIGIMNGPAYFQVKMENGRPYIIEVTPRLDGCHMWKLLTYHTGINILKLTFEHLLNGDTGELDKRKEICFGHELEFFCQKPNTIMDRDRFVVPKDGLEYYFYYESGDEIRPVNGKYDKVGYYIKSQNVPGLQKQQAGREYSFR</sequence>
<keyword evidence="7" id="KW-1185">Reference proteome</keyword>
<dbReference type="PROSITE" id="PS50975">
    <property type="entry name" value="ATP_GRASP"/>
    <property type="match status" value="1"/>
</dbReference>
<evidence type="ECO:0000256" key="2">
    <source>
        <dbReference type="ARBA" id="ARBA00022741"/>
    </source>
</evidence>
<dbReference type="PANTHER" id="PTHR43585">
    <property type="entry name" value="FUMIPYRROLE BIOSYNTHESIS PROTEIN C"/>
    <property type="match status" value="1"/>
</dbReference>
<dbReference type="AlphaFoldDB" id="A0A1M6E8V9"/>
<dbReference type="GO" id="GO:0046872">
    <property type="term" value="F:metal ion binding"/>
    <property type="evidence" value="ECO:0007669"/>
    <property type="project" value="InterPro"/>
</dbReference>
<dbReference type="PANTHER" id="PTHR43585:SF2">
    <property type="entry name" value="ATP-GRASP ENZYME FSQD"/>
    <property type="match status" value="1"/>
</dbReference>
<evidence type="ECO:0000256" key="1">
    <source>
        <dbReference type="ARBA" id="ARBA00022598"/>
    </source>
</evidence>
<dbReference type="Gene3D" id="3.40.50.20">
    <property type="match status" value="1"/>
</dbReference>